<keyword evidence="1" id="KW-0695">RNA-directed DNA polymerase</keyword>
<protein>
    <submittedName>
        <fullName evidence="1">Endonuclease-reverse transcriptase</fullName>
    </submittedName>
</protein>
<dbReference type="GO" id="GO:0003964">
    <property type="term" value="F:RNA-directed DNA polymerase activity"/>
    <property type="evidence" value="ECO:0007669"/>
    <property type="project" value="UniProtKB-KW"/>
</dbReference>
<keyword evidence="1" id="KW-0540">Nuclease</keyword>
<sequence length="217" mass="25679">MHKTRVMCNNLGRERCFAIGGETQELVKECVYLEQAVTAEPNHESERTRRLRMGGSTFGKHSQTMNCSLPLSLKRKVYNSCIIPVLAYGAETWRLTKRVQLKLRTTQRAMERKMIGVTLRDRKRAEWVREQTGVKDIIVEIKKKKWIWAGHVARRQDNRWSLRVTDWIPRDGKRVRGRQKIRWVDEIKKFAGITWQQKAQDRVDWRNMGEAFALQWA</sequence>
<keyword evidence="1" id="KW-0808">Transferase</keyword>
<organism evidence="1">
    <name type="scientific">Rhipicephalus appendiculatus</name>
    <name type="common">Brown ear tick</name>
    <dbReference type="NCBI Taxonomy" id="34631"/>
    <lineage>
        <taxon>Eukaryota</taxon>
        <taxon>Metazoa</taxon>
        <taxon>Ecdysozoa</taxon>
        <taxon>Arthropoda</taxon>
        <taxon>Chelicerata</taxon>
        <taxon>Arachnida</taxon>
        <taxon>Acari</taxon>
        <taxon>Parasitiformes</taxon>
        <taxon>Ixodida</taxon>
        <taxon>Ixodoidea</taxon>
        <taxon>Ixodidae</taxon>
        <taxon>Rhipicephalinae</taxon>
        <taxon>Rhipicephalus</taxon>
        <taxon>Rhipicephalus</taxon>
    </lineage>
</organism>
<keyword evidence="1" id="KW-0255">Endonuclease</keyword>
<dbReference type="GO" id="GO:0004519">
    <property type="term" value="F:endonuclease activity"/>
    <property type="evidence" value="ECO:0007669"/>
    <property type="project" value="UniProtKB-KW"/>
</dbReference>
<name>A0A131YK20_RHIAP</name>
<dbReference type="AlphaFoldDB" id="A0A131YK20"/>
<keyword evidence="1" id="KW-0548">Nucleotidyltransferase</keyword>
<reference evidence="1" key="1">
    <citation type="journal article" date="2016" name="Ticks Tick Borne Dis.">
        <title>De novo assembly and annotation of the salivary gland transcriptome of Rhipicephalus appendiculatus male and female ticks during blood feeding.</title>
        <authorList>
            <person name="de Castro M.H."/>
            <person name="de Klerk D."/>
            <person name="Pienaar R."/>
            <person name="Latif A.A."/>
            <person name="Rees D.J."/>
            <person name="Mans B.J."/>
        </authorList>
    </citation>
    <scope>NUCLEOTIDE SEQUENCE</scope>
    <source>
        <tissue evidence="1">Salivary glands</tissue>
    </source>
</reference>
<dbReference type="PANTHER" id="PTHR47027">
    <property type="entry name" value="REVERSE TRANSCRIPTASE DOMAIN-CONTAINING PROTEIN"/>
    <property type="match status" value="1"/>
</dbReference>
<dbReference type="PANTHER" id="PTHR47027:SF20">
    <property type="entry name" value="REVERSE TRANSCRIPTASE-LIKE PROTEIN WITH RNA-DIRECTED DNA POLYMERASE DOMAIN"/>
    <property type="match status" value="1"/>
</dbReference>
<evidence type="ECO:0000313" key="1">
    <source>
        <dbReference type="EMBL" id="JAP78261.1"/>
    </source>
</evidence>
<accession>A0A131YK20</accession>
<dbReference type="EMBL" id="GEDV01010296">
    <property type="protein sequence ID" value="JAP78261.1"/>
    <property type="molecule type" value="Transcribed_RNA"/>
</dbReference>
<proteinExistence type="predicted"/>
<keyword evidence="1" id="KW-0378">Hydrolase</keyword>